<evidence type="ECO:0000256" key="3">
    <source>
        <dbReference type="ARBA" id="ARBA00011890"/>
    </source>
</evidence>
<protein>
    <recommendedName>
        <fullName evidence="4 9">Protein-L-isoaspartate O-methyltransferase</fullName>
        <ecNumber evidence="3 9">2.1.1.77</ecNumber>
    </recommendedName>
</protein>
<keyword evidence="7 10" id="KW-0808">Transferase</keyword>
<dbReference type="NCBIfam" id="NF001453">
    <property type="entry name" value="PRK00312.1"/>
    <property type="match status" value="1"/>
</dbReference>
<dbReference type="FunFam" id="3.40.50.150:FF:000010">
    <property type="entry name" value="Protein-L-isoaspartate O-methyltransferase"/>
    <property type="match status" value="1"/>
</dbReference>
<evidence type="ECO:0000256" key="8">
    <source>
        <dbReference type="ARBA" id="ARBA00022691"/>
    </source>
</evidence>
<dbReference type="Pfam" id="PF01135">
    <property type="entry name" value="PCMT"/>
    <property type="match status" value="1"/>
</dbReference>
<dbReference type="Proteomes" id="UP000034613">
    <property type="component" value="Unassembled WGS sequence"/>
</dbReference>
<dbReference type="PANTHER" id="PTHR11579">
    <property type="entry name" value="PROTEIN-L-ISOASPARTATE O-METHYLTRANSFERASE"/>
    <property type="match status" value="1"/>
</dbReference>
<keyword evidence="6 10" id="KW-0489">Methyltransferase</keyword>
<evidence type="ECO:0000256" key="5">
    <source>
        <dbReference type="ARBA" id="ARBA00022490"/>
    </source>
</evidence>
<comment type="similarity">
    <text evidence="2">Belongs to the methyltransferase superfamily. L-isoaspartyl/D-aspartyl protein methyltransferase family.</text>
</comment>
<dbReference type="AlphaFoldDB" id="A0A0G0SM97"/>
<gene>
    <name evidence="10" type="ORF">UU03_C0003G0023</name>
</gene>
<proteinExistence type="inferred from homology"/>
<dbReference type="PATRIC" id="fig|1618554.3.peg.107"/>
<comment type="caution">
    <text evidence="10">The sequence shown here is derived from an EMBL/GenBank/DDBJ whole genome shotgun (WGS) entry which is preliminary data.</text>
</comment>
<dbReference type="PANTHER" id="PTHR11579:SF0">
    <property type="entry name" value="PROTEIN-L-ISOASPARTATE(D-ASPARTATE) O-METHYLTRANSFERASE"/>
    <property type="match status" value="1"/>
</dbReference>
<dbReference type="GO" id="GO:0030091">
    <property type="term" value="P:protein repair"/>
    <property type="evidence" value="ECO:0007669"/>
    <property type="project" value="UniProtKB-UniRule"/>
</dbReference>
<dbReference type="EC" id="2.1.1.77" evidence="3 9"/>
<accession>A0A0G0SM97</accession>
<organism evidence="10 11">
    <name type="scientific">Candidatus Woesebacteria bacterium GW2011_GWA1_40_45</name>
    <dbReference type="NCBI Taxonomy" id="1618554"/>
    <lineage>
        <taxon>Bacteria</taxon>
        <taxon>Candidatus Woeseibacteriota</taxon>
    </lineage>
</organism>
<evidence type="ECO:0000256" key="7">
    <source>
        <dbReference type="ARBA" id="ARBA00022679"/>
    </source>
</evidence>
<dbReference type="NCBIfam" id="TIGR00080">
    <property type="entry name" value="pimt"/>
    <property type="match status" value="1"/>
</dbReference>
<dbReference type="GO" id="GO:0004719">
    <property type="term" value="F:protein-L-isoaspartate (D-aspartate) O-methyltransferase activity"/>
    <property type="evidence" value="ECO:0007669"/>
    <property type="project" value="UniProtKB-UniRule"/>
</dbReference>
<evidence type="ECO:0000256" key="2">
    <source>
        <dbReference type="ARBA" id="ARBA00005369"/>
    </source>
</evidence>
<dbReference type="GO" id="GO:0032259">
    <property type="term" value="P:methylation"/>
    <property type="evidence" value="ECO:0007669"/>
    <property type="project" value="UniProtKB-KW"/>
</dbReference>
<evidence type="ECO:0000256" key="9">
    <source>
        <dbReference type="NCBIfam" id="TIGR00080"/>
    </source>
</evidence>
<dbReference type="GO" id="GO:0005737">
    <property type="term" value="C:cytoplasm"/>
    <property type="evidence" value="ECO:0007669"/>
    <property type="project" value="UniProtKB-SubCell"/>
</dbReference>
<dbReference type="InterPro" id="IPR000682">
    <property type="entry name" value="PCMT"/>
</dbReference>
<evidence type="ECO:0000313" key="11">
    <source>
        <dbReference type="Proteomes" id="UP000034613"/>
    </source>
</evidence>
<evidence type="ECO:0000256" key="6">
    <source>
        <dbReference type="ARBA" id="ARBA00022603"/>
    </source>
</evidence>
<keyword evidence="5" id="KW-0963">Cytoplasm</keyword>
<evidence type="ECO:0000256" key="4">
    <source>
        <dbReference type="ARBA" id="ARBA00013346"/>
    </source>
</evidence>
<reference evidence="10 11" key="1">
    <citation type="journal article" date="2015" name="Nature">
        <title>rRNA introns, odd ribosomes, and small enigmatic genomes across a large radiation of phyla.</title>
        <authorList>
            <person name="Brown C.T."/>
            <person name="Hug L.A."/>
            <person name="Thomas B.C."/>
            <person name="Sharon I."/>
            <person name="Castelle C.J."/>
            <person name="Singh A."/>
            <person name="Wilkins M.J."/>
            <person name="Williams K.H."/>
            <person name="Banfield J.F."/>
        </authorList>
    </citation>
    <scope>NUCLEOTIDE SEQUENCE [LARGE SCALE GENOMIC DNA]</scope>
</reference>
<dbReference type="Gene3D" id="3.40.50.150">
    <property type="entry name" value="Vaccinia Virus protein VP39"/>
    <property type="match status" value="1"/>
</dbReference>
<dbReference type="SUPFAM" id="SSF53335">
    <property type="entry name" value="S-adenosyl-L-methionine-dependent methyltransferases"/>
    <property type="match status" value="1"/>
</dbReference>
<name>A0A0G0SM97_9BACT</name>
<evidence type="ECO:0000313" key="10">
    <source>
        <dbReference type="EMBL" id="KKR63516.1"/>
    </source>
</evidence>
<dbReference type="CDD" id="cd02440">
    <property type="entry name" value="AdoMet_MTases"/>
    <property type="match status" value="1"/>
</dbReference>
<evidence type="ECO:0000256" key="1">
    <source>
        <dbReference type="ARBA" id="ARBA00004496"/>
    </source>
</evidence>
<dbReference type="EMBL" id="LBZB01000003">
    <property type="protein sequence ID" value="KKR63516.1"/>
    <property type="molecule type" value="Genomic_DNA"/>
</dbReference>
<dbReference type="InterPro" id="IPR029063">
    <property type="entry name" value="SAM-dependent_MTases_sf"/>
</dbReference>
<comment type="subcellular location">
    <subcellularLocation>
        <location evidence="1">Cytoplasm</location>
    </subcellularLocation>
</comment>
<keyword evidence="8" id="KW-0949">S-adenosyl-L-methionine</keyword>
<sequence>MEIKRKYGLDSPRVFSAMLQVPREEFVGHKDKDIAYSDSAISIGFGQTISQPYTVAFMTHLLNLMGNEMVLEIGTGSGYQAAVLSILADRVFSVEIIPQLAQIAKKRLKKLGFKNIEVKAGQGEVAWKDKAPYDAIIVTAGVENGITDVLLKQLKKDGIMVAPVGKGPDKIMTKFVKKKGKVEKKEFGVFHFVPFVESN</sequence>